<reference evidence="4" key="1">
    <citation type="submission" date="2020-05" db="EMBL/GenBank/DDBJ databases">
        <authorList>
            <person name="Chiriac C."/>
            <person name="Salcher M."/>
            <person name="Ghai R."/>
            <person name="Kavagutti S V."/>
        </authorList>
    </citation>
    <scope>NUCLEOTIDE SEQUENCE</scope>
</reference>
<evidence type="ECO:0000313" key="4">
    <source>
        <dbReference type="EMBL" id="CAB4179370.1"/>
    </source>
</evidence>
<dbReference type="EMBL" id="LR796798">
    <property type="protein sequence ID" value="CAB4166975.1"/>
    <property type="molecule type" value="Genomic_DNA"/>
</dbReference>
<evidence type="ECO:0000313" key="3">
    <source>
        <dbReference type="EMBL" id="CAB4174697.1"/>
    </source>
</evidence>
<gene>
    <name evidence="4" type="ORF">UFOVP1034_84</name>
    <name evidence="5" type="ORF">UFOVP1177_84</name>
    <name evidence="6" type="ORF">UFOVP1243_71</name>
    <name evidence="7" type="ORF">UFOVP1581_74</name>
    <name evidence="2" type="ORF">UFOVP854_74</name>
    <name evidence="3" type="ORF">UFOVP964_74</name>
</gene>
<sequence>MKTAIGAPDPGDFERNQPHNLFNDRRIGGKSKNRAVGESLYTPKQIFRPTRPDHAEDRWKTKVKPKPLNGNWR</sequence>
<evidence type="ECO:0000256" key="1">
    <source>
        <dbReference type="SAM" id="MobiDB-lite"/>
    </source>
</evidence>
<feature type="compositionally biased region" description="Basic and acidic residues" evidence="1">
    <location>
        <begin position="50"/>
        <end position="60"/>
    </location>
</feature>
<name>A0A6J5Q450_9CAUD</name>
<dbReference type="EMBL" id="LR796979">
    <property type="protein sequence ID" value="CAB4179370.1"/>
    <property type="molecule type" value="Genomic_DNA"/>
</dbReference>
<evidence type="ECO:0000313" key="7">
    <source>
        <dbReference type="EMBL" id="CAB5231385.1"/>
    </source>
</evidence>
<dbReference type="EMBL" id="LR796924">
    <property type="protein sequence ID" value="CAB4174697.1"/>
    <property type="molecule type" value="Genomic_DNA"/>
</dbReference>
<protein>
    <submittedName>
        <fullName evidence="4">Uncharacterized protein</fullName>
    </submittedName>
</protein>
<dbReference type="EMBL" id="LR797196">
    <property type="protein sequence ID" value="CAB4193395.1"/>
    <property type="molecule type" value="Genomic_DNA"/>
</dbReference>
<accession>A0A6J5Q450</accession>
<evidence type="ECO:0000313" key="6">
    <source>
        <dbReference type="EMBL" id="CAB4193395.1"/>
    </source>
</evidence>
<evidence type="ECO:0000313" key="2">
    <source>
        <dbReference type="EMBL" id="CAB4166975.1"/>
    </source>
</evidence>
<proteinExistence type="predicted"/>
<feature type="compositionally biased region" description="Basic and acidic residues" evidence="1">
    <location>
        <begin position="12"/>
        <end position="27"/>
    </location>
</feature>
<feature type="region of interest" description="Disordered" evidence="1">
    <location>
        <begin position="1"/>
        <end position="73"/>
    </location>
</feature>
<dbReference type="EMBL" id="LR798433">
    <property type="protein sequence ID" value="CAB5231385.1"/>
    <property type="molecule type" value="Genomic_DNA"/>
</dbReference>
<dbReference type="EMBL" id="LR797132">
    <property type="protein sequence ID" value="CAB4189128.1"/>
    <property type="molecule type" value="Genomic_DNA"/>
</dbReference>
<organism evidence="4">
    <name type="scientific">uncultured Caudovirales phage</name>
    <dbReference type="NCBI Taxonomy" id="2100421"/>
    <lineage>
        <taxon>Viruses</taxon>
        <taxon>Duplodnaviria</taxon>
        <taxon>Heunggongvirae</taxon>
        <taxon>Uroviricota</taxon>
        <taxon>Caudoviricetes</taxon>
        <taxon>Peduoviridae</taxon>
        <taxon>Maltschvirus</taxon>
        <taxon>Maltschvirus maltsch</taxon>
    </lineage>
</organism>
<evidence type="ECO:0000313" key="5">
    <source>
        <dbReference type="EMBL" id="CAB4189128.1"/>
    </source>
</evidence>